<organism evidence="2 3">
    <name type="scientific">Tritrichomonas musculus</name>
    <dbReference type="NCBI Taxonomy" id="1915356"/>
    <lineage>
        <taxon>Eukaryota</taxon>
        <taxon>Metamonada</taxon>
        <taxon>Parabasalia</taxon>
        <taxon>Tritrichomonadida</taxon>
        <taxon>Tritrichomonadidae</taxon>
        <taxon>Tritrichomonas</taxon>
    </lineage>
</organism>
<comment type="caution">
    <text evidence="2">The sequence shown here is derived from an EMBL/GenBank/DDBJ whole genome shotgun (WGS) entry which is preliminary data.</text>
</comment>
<keyword evidence="3" id="KW-1185">Reference proteome</keyword>
<evidence type="ECO:0000256" key="1">
    <source>
        <dbReference type="SAM" id="MobiDB-lite"/>
    </source>
</evidence>
<sequence length="171" mass="19028">MCERKNDYHPKEEYKNGVKVQDSPMYASPSGCARKSETTSKDSTYTELGRAEDDDGSNDVNTFDILSDASNRINGLELESFEVNEDEIEGDADNGGGGRNGGRSNMGDVMTMNEPNDGNDIMQMYNRNDYYANAPNYVNNDDNDNFYEDNGNYGDNGLQIIVNGNDTNFFV</sequence>
<reference evidence="2 3" key="1">
    <citation type="submission" date="2024-04" db="EMBL/GenBank/DDBJ databases">
        <title>Tritrichomonas musculus Genome.</title>
        <authorList>
            <person name="Alves-Ferreira E."/>
            <person name="Grigg M."/>
            <person name="Lorenzi H."/>
            <person name="Galac M."/>
        </authorList>
    </citation>
    <scope>NUCLEOTIDE SEQUENCE [LARGE SCALE GENOMIC DNA]</scope>
    <source>
        <strain evidence="2 3">EAF2021</strain>
    </source>
</reference>
<feature type="region of interest" description="Disordered" evidence="1">
    <location>
        <begin position="1"/>
        <end position="60"/>
    </location>
</feature>
<evidence type="ECO:0000313" key="2">
    <source>
        <dbReference type="EMBL" id="KAK8842313.1"/>
    </source>
</evidence>
<dbReference type="Proteomes" id="UP001470230">
    <property type="component" value="Unassembled WGS sequence"/>
</dbReference>
<proteinExistence type="predicted"/>
<dbReference type="EMBL" id="JAPFFF010000038">
    <property type="protein sequence ID" value="KAK8842313.1"/>
    <property type="molecule type" value="Genomic_DNA"/>
</dbReference>
<gene>
    <name evidence="2" type="ORF">M9Y10_025891</name>
</gene>
<feature type="compositionally biased region" description="Basic and acidic residues" evidence="1">
    <location>
        <begin position="1"/>
        <end position="16"/>
    </location>
</feature>
<accession>A0ABR2H8Y9</accession>
<protein>
    <submittedName>
        <fullName evidence="2">Uncharacterized protein</fullName>
    </submittedName>
</protein>
<name>A0ABR2H8Y9_9EUKA</name>
<evidence type="ECO:0000313" key="3">
    <source>
        <dbReference type="Proteomes" id="UP001470230"/>
    </source>
</evidence>
<feature type="compositionally biased region" description="Acidic residues" evidence="1">
    <location>
        <begin position="81"/>
        <end position="92"/>
    </location>
</feature>
<feature type="region of interest" description="Disordered" evidence="1">
    <location>
        <begin position="81"/>
        <end position="109"/>
    </location>
</feature>